<dbReference type="PROSITE" id="PS00194">
    <property type="entry name" value="THIOREDOXIN_1"/>
    <property type="match status" value="1"/>
</dbReference>
<dbReference type="EMBL" id="AVGG01000019">
    <property type="protein sequence ID" value="ESU26433.1"/>
    <property type="molecule type" value="Genomic_DNA"/>
</dbReference>
<evidence type="ECO:0000256" key="1">
    <source>
        <dbReference type="ARBA" id="ARBA00004196"/>
    </source>
</evidence>
<dbReference type="PROSITE" id="PS51352">
    <property type="entry name" value="THIOREDOXIN_2"/>
    <property type="match status" value="1"/>
</dbReference>
<dbReference type="RefSeq" id="WP_023580466.1">
    <property type="nucleotide sequence ID" value="NZ_AVGG01000019.1"/>
</dbReference>
<evidence type="ECO:0000256" key="3">
    <source>
        <dbReference type="ARBA" id="ARBA00023157"/>
    </source>
</evidence>
<evidence type="ECO:0000259" key="5">
    <source>
        <dbReference type="PROSITE" id="PS51352"/>
    </source>
</evidence>
<dbReference type="PANTHER" id="PTHR42852:SF6">
    <property type="entry name" value="THIOL:DISULFIDE INTERCHANGE PROTEIN DSBE"/>
    <property type="match status" value="1"/>
</dbReference>
<dbReference type="GO" id="GO:0004601">
    <property type="term" value="F:peroxidase activity"/>
    <property type="evidence" value="ECO:0007669"/>
    <property type="project" value="UniProtKB-KW"/>
</dbReference>
<dbReference type="InterPro" id="IPR013766">
    <property type="entry name" value="Thioredoxin_domain"/>
</dbReference>
<dbReference type="STRING" id="1341181.FLJC2902T_29200"/>
<dbReference type="InterPro" id="IPR000866">
    <property type="entry name" value="AhpC/TSA"/>
</dbReference>
<keyword evidence="6" id="KW-0560">Oxidoreductase</keyword>
<dbReference type="eggNOG" id="COG0526">
    <property type="taxonomic scope" value="Bacteria"/>
</dbReference>
<dbReference type="GO" id="GO:0030313">
    <property type="term" value="C:cell envelope"/>
    <property type="evidence" value="ECO:0007669"/>
    <property type="project" value="UniProtKB-SubCell"/>
</dbReference>
<keyword evidence="7" id="KW-1185">Reference proteome</keyword>
<dbReference type="Gene3D" id="3.40.30.10">
    <property type="entry name" value="Glutaredoxin"/>
    <property type="match status" value="1"/>
</dbReference>
<dbReference type="PANTHER" id="PTHR42852">
    <property type="entry name" value="THIOL:DISULFIDE INTERCHANGE PROTEIN DSBE"/>
    <property type="match status" value="1"/>
</dbReference>
<dbReference type="CDD" id="cd02966">
    <property type="entry name" value="TlpA_like_family"/>
    <property type="match status" value="1"/>
</dbReference>
<dbReference type="InterPro" id="IPR017937">
    <property type="entry name" value="Thioredoxin_CS"/>
</dbReference>
<gene>
    <name evidence="6" type="ORF">FLJC2902T_29200</name>
</gene>
<dbReference type="InterPro" id="IPR036249">
    <property type="entry name" value="Thioredoxin-like_sf"/>
</dbReference>
<proteinExistence type="predicted"/>
<dbReference type="EC" id="1.11.1.15" evidence="6"/>
<keyword evidence="6" id="KW-0575">Peroxidase</keyword>
<organism evidence="6 7">
    <name type="scientific">Flavobacterium limnosediminis JC2902</name>
    <dbReference type="NCBI Taxonomy" id="1341181"/>
    <lineage>
        <taxon>Bacteria</taxon>
        <taxon>Pseudomonadati</taxon>
        <taxon>Bacteroidota</taxon>
        <taxon>Flavobacteriia</taxon>
        <taxon>Flavobacteriales</taxon>
        <taxon>Flavobacteriaceae</taxon>
        <taxon>Flavobacterium</taxon>
    </lineage>
</organism>
<dbReference type="AlphaFoldDB" id="V6SIA1"/>
<dbReference type="InterPro" id="IPR050553">
    <property type="entry name" value="Thioredoxin_ResA/DsbE_sf"/>
</dbReference>
<dbReference type="Pfam" id="PF00578">
    <property type="entry name" value="AhpC-TSA"/>
    <property type="match status" value="1"/>
</dbReference>
<accession>V6SIA1</accession>
<reference evidence="6 7" key="1">
    <citation type="submission" date="2013-08" db="EMBL/GenBank/DDBJ databases">
        <title>Flavobacterium limnosediminis JC2902 genome sequencing.</title>
        <authorList>
            <person name="Lee K."/>
            <person name="Yi H."/>
            <person name="Park S."/>
            <person name="Chun J."/>
        </authorList>
    </citation>
    <scope>NUCLEOTIDE SEQUENCE [LARGE SCALE GENOMIC DNA]</scope>
    <source>
        <strain evidence="6 7">JC2902</strain>
    </source>
</reference>
<dbReference type="GO" id="GO:0017004">
    <property type="term" value="P:cytochrome complex assembly"/>
    <property type="evidence" value="ECO:0007669"/>
    <property type="project" value="UniProtKB-KW"/>
</dbReference>
<keyword evidence="2" id="KW-0201">Cytochrome c-type biogenesis</keyword>
<dbReference type="Proteomes" id="UP000018004">
    <property type="component" value="Unassembled WGS sequence"/>
</dbReference>
<sequence length="172" mass="19828">MKRLILIKFLLFFCIIYGQDQSDYKQSSNIKDGQSVPDFSFTDGTGKKISMSDLKGKVVLINFFATWCGPCVQEMPYLQKDIWELLKENKNFALLSFGRGHNAEEISKFSNAKKITLPMYPDKEKIIYTSFATKYIPRNYLIDQNGIVVYSSVGFSTEEFEVLKDKINELLK</sequence>
<feature type="domain" description="Thioredoxin" evidence="5">
    <location>
        <begin position="30"/>
        <end position="172"/>
    </location>
</feature>
<dbReference type="SUPFAM" id="SSF52833">
    <property type="entry name" value="Thioredoxin-like"/>
    <property type="match status" value="1"/>
</dbReference>
<keyword evidence="3" id="KW-1015">Disulfide bond</keyword>
<evidence type="ECO:0000313" key="7">
    <source>
        <dbReference type="Proteomes" id="UP000018004"/>
    </source>
</evidence>
<comment type="caution">
    <text evidence="6">The sequence shown here is derived from an EMBL/GenBank/DDBJ whole genome shotgun (WGS) entry which is preliminary data.</text>
</comment>
<dbReference type="PATRIC" id="fig|1341181.4.peg.2870"/>
<protein>
    <submittedName>
        <fullName evidence="6">Peroxiredoxin</fullName>
        <ecNumber evidence="6">1.11.1.15</ecNumber>
    </submittedName>
</protein>
<keyword evidence="4" id="KW-0676">Redox-active center</keyword>
<evidence type="ECO:0000256" key="4">
    <source>
        <dbReference type="ARBA" id="ARBA00023284"/>
    </source>
</evidence>
<evidence type="ECO:0000313" key="6">
    <source>
        <dbReference type="EMBL" id="ESU26433.1"/>
    </source>
</evidence>
<name>V6SIA1_9FLAO</name>
<comment type="subcellular location">
    <subcellularLocation>
        <location evidence="1">Cell envelope</location>
    </subcellularLocation>
</comment>
<dbReference type="OrthoDB" id="9815205at2"/>
<evidence type="ECO:0000256" key="2">
    <source>
        <dbReference type="ARBA" id="ARBA00022748"/>
    </source>
</evidence>